<dbReference type="InterPro" id="IPR000594">
    <property type="entry name" value="ThiF_NAD_FAD-bd"/>
</dbReference>
<proteinExistence type="predicted"/>
<dbReference type="Gene3D" id="3.40.50.720">
    <property type="entry name" value="NAD(P)-binding Rossmann-like Domain"/>
    <property type="match status" value="1"/>
</dbReference>
<organism evidence="2 3">
    <name type="scientific">Peptostreptococcus equinus</name>
    <dbReference type="NCBI Taxonomy" id="3003601"/>
    <lineage>
        <taxon>Bacteria</taxon>
        <taxon>Bacillati</taxon>
        <taxon>Bacillota</taxon>
        <taxon>Clostridia</taxon>
        <taxon>Peptostreptococcales</taxon>
        <taxon>Peptostreptococcaceae</taxon>
        <taxon>Peptostreptococcus</taxon>
    </lineage>
</organism>
<dbReference type="CDD" id="cd00755">
    <property type="entry name" value="YgdL_like"/>
    <property type="match status" value="1"/>
</dbReference>
<reference evidence="2" key="1">
    <citation type="submission" date="2022-12" db="EMBL/GenBank/DDBJ databases">
        <title>Peptostreptococcus.</title>
        <authorList>
            <person name="Lee S.H."/>
        </authorList>
    </citation>
    <scope>NUCLEOTIDE SEQUENCE</scope>
    <source>
        <strain evidence="2">CBA3647</strain>
    </source>
</reference>
<gene>
    <name evidence="2" type="ORF">O0R46_06235</name>
</gene>
<dbReference type="SUPFAM" id="SSF69572">
    <property type="entry name" value="Activating enzymes of the ubiquitin-like proteins"/>
    <property type="match status" value="1"/>
</dbReference>
<protein>
    <submittedName>
        <fullName evidence="2">tRNA threonylcarbamoyladenosine dehydratase</fullName>
    </submittedName>
</protein>
<name>A0ABY7JP03_9FIRM</name>
<dbReference type="Pfam" id="PF00899">
    <property type="entry name" value="ThiF"/>
    <property type="match status" value="1"/>
</dbReference>
<dbReference type="PANTHER" id="PTHR43267:SF1">
    <property type="entry name" value="TRNA THREONYLCARBAMOYLADENOSINE DEHYDRATASE"/>
    <property type="match status" value="1"/>
</dbReference>
<dbReference type="PANTHER" id="PTHR43267">
    <property type="entry name" value="TRNA THREONYLCARBAMOYLADENOSINE DEHYDRATASE"/>
    <property type="match status" value="1"/>
</dbReference>
<dbReference type="RefSeq" id="WP_269310867.1">
    <property type="nucleotide sequence ID" value="NZ_CP114052.1"/>
</dbReference>
<keyword evidence="3" id="KW-1185">Reference proteome</keyword>
<dbReference type="InterPro" id="IPR045886">
    <property type="entry name" value="ThiF/MoeB/HesA"/>
</dbReference>
<feature type="domain" description="THIF-type NAD/FAD binding fold" evidence="1">
    <location>
        <begin position="12"/>
        <end position="235"/>
    </location>
</feature>
<dbReference type="Proteomes" id="UP001164187">
    <property type="component" value="Chromosome"/>
</dbReference>
<dbReference type="InterPro" id="IPR035985">
    <property type="entry name" value="Ubiquitin-activating_enz"/>
</dbReference>
<evidence type="ECO:0000259" key="1">
    <source>
        <dbReference type="Pfam" id="PF00899"/>
    </source>
</evidence>
<evidence type="ECO:0000313" key="3">
    <source>
        <dbReference type="Proteomes" id="UP001164187"/>
    </source>
</evidence>
<sequence>MSNNWKLRTQIVIGEDNINKLDKASVLVFGVGGVGGFAIEGLVRAGIGNITIVDYDTVDPTNINRQIIALNSTIGEAKVDVMEKRILDINPYINIKKHKLLYDESTSDLIFSENYDYVVDAIDMVKSKILLAQECDKRGLKLISCMGMGNKLDPTMIEITDIYRTEMCPLAKVMRREMKKRYIKKLTVVYSKEKPSDTILVEENGKSQRVNGSTSFVPSSAGLAIASYIIRYLTDKL</sequence>
<dbReference type="EMBL" id="CP114052">
    <property type="protein sequence ID" value="WAW14206.1"/>
    <property type="molecule type" value="Genomic_DNA"/>
</dbReference>
<accession>A0ABY7JP03</accession>
<evidence type="ECO:0000313" key="2">
    <source>
        <dbReference type="EMBL" id="WAW14206.1"/>
    </source>
</evidence>